<dbReference type="Gene3D" id="3.20.20.80">
    <property type="entry name" value="Glycosidases"/>
    <property type="match status" value="1"/>
</dbReference>
<organism evidence="7 8">
    <name type="scientific">Rufibacter latericius</name>
    <dbReference type="NCBI Taxonomy" id="2487040"/>
    <lineage>
        <taxon>Bacteria</taxon>
        <taxon>Pseudomonadati</taxon>
        <taxon>Bacteroidota</taxon>
        <taxon>Cytophagia</taxon>
        <taxon>Cytophagales</taxon>
        <taxon>Hymenobacteraceae</taxon>
        <taxon>Rufibacter</taxon>
    </lineage>
</organism>
<dbReference type="SUPFAM" id="SSF75005">
    <property type="entry name" value="Arabinanase/levansucrase/invertase"/>
    <property type="match status" value="1"/>
</dbReference>
<evidence type="ECO:0000256" key="3">
    <source>
        <dbReference type="ARBA" id="ARBA00012670"/>
    </source>
</evidence>
<keyword evidence="8" id="KW-1185">Reference proteome</keyword>
<keyword evidence="4" id="KW-0732">Signal</keyword>
<comment type="similarity">
    <text evidence="2">Belongs to the glycosyl hydrolase 51 family.</text>
</comment>
<evidence type="ECO:0000259" key="6">
    <source>
        <dbReference type="SMART" id="SM00813"/>
    </source>
</evidence>
<dbReference type="InterPro" id="IPR017853">
    <property type="entry name" value="GH"/>
</dbReference>
<dbReference type="InterPro" id="IPR051563">
    <property type="entry name" value="Glycosyl_Hydrolase_51"/>
</dbReference>
<dbReference type="FunFam" id="3.20.20.80:FF:000090">
    <property type="entry name" value="Alpha-L-arabinofuranosidase A"/>
    <property type="match status" value="1"/>
</dbReference>
<dbReference type="InterPro" id="IPR055133">
    <property type="entry name" value="BT_3657-like_N"/>
</dbReference>
<dbReference type="InterPro" id="IPR010720">
    <property type="entry name" value="Alpha-L-AF_C"/>
</dbReference>
<proteinExistence type="inferred from homology"/>
<sequence length="856" mass="95064">MFQTALAGPGKTVNEPDSVYLFSYGTEKNGGRNGLHFAWSRDKEKWFSIGSEYGFVRSDYGRWGAEKRMHTPYVFRGPNGVWQAVWSLNDREPLFAHSASPDLVYWGRQSYPMVKGSAHVLRPVVQYEAQSGNYAITYADASGKYYRVTTKDFNAFSPATEVPAAQYRDNSQKVTLPEGNATGQVHRVAWTDVDRLVKTYEQKQFKSSQYSETMAQDAQRFAGLKPVEAKITIEAAKAKPISDLLVGVFFEDLNYAADGGLYAELVQNRGFEYSPSDKEGHDKSWTNTHSWSLKGENTSFTVETAAPVHPNNPHYAVLEAKTPGASLVNAGFDGISVQKGQRYNLSLFTRHLQGKSSKLEVRLISEKEGVLAKTTLNAPAGNWKKLTAVLTPNKTAADARLELQPLTEGKLALDMVSLFPQQTFKGRKNGLRADLAKTIADLKPRFVRFPGGCVAHGDGLENIYHWKNTIGPVEARKPQRNLWGYHQSVGLGYFEYFQFCEDIGAQPVPVVAAGVPCQNSGSSPQGGGQQGGIPMSEMDEYVQDVLDLVEYANGDVTTKWGKKRAEAGHPKPFNLKYIGVGNEDLITDVFEERFAMIYKALKEKHPEITVIGTVGPFSEGTDYVEGWDIADKMGLAMVDEHYYQPPGWFIHNQDYYDRYDRNKSKVYLGEYAAHLPGRPNNLETALSEALYLTSVERNGDVVHMTSYAPLLAKEGHTQWNPDLIYFNNTEVKPTVGYEVQKLFGQNAGSEYLPSTVSLSNTQEAVNKRVAVSVVRDPKSKDVILKMVNLLPVAVTSSVDLKELGSFGDKATRTVLQGNPTDKLLKPAETTMALADLSNTELPAYSCTIIRLKFSRK</sequence>
<name>A0A3M9N1N0_9BACT</name>
<comment type="catalytic activity">
    <reaction evidence="1">
        <text>Hydrolysis of terminal non-reducing alpha-L-arabinofuranoside residues in alpha-L-arabinosides.</text>
        <dbReference type="EC" id="3.2.1.55"/>
    </reaction>
</comment>
<dbReference type="Pfam" id="PF22847">
    <property type="entry name" value="BT_3657-like_N"/>
    <property type="match status" value="1"/>
</dbReference>
<dbReference type="SMART" id="SM00813">
    <property type="entry name" value="Alpha-L-AF_C"/>
    <property type="match status" value="1"/>
</dbReference>
<dbReference type="SUPFAM" id="SSF51445">
    <property type="entry name" value="(Trans)glycosidases"/>
    <property type="match status" value="1"/>
</dbReference>
<dbReference type="PANTHER" id="PTHR31776:SF26">
    <property type="entry name" value="SECRETED ARABINOSIDASE"/>
    <property type="match status" value="1"/>
</dbReference>
<evidence type="ECO:0000256" key="4">
    <source>
        <dbReference type="ARBA" id="ARBA00022729"/>
    </source>
</evidence>
<feature type="domain" description="Alpha-L-arabinofuranosidase C-terminal" evidence="6">
    <location>
        <begin position="669"/>
        <end position="845"/>
    </location>
</feature>
<dbReference type="GO" id="GO:0046373">
    <property type="term" value="P:L-arabinose metabolic process"/>
    <property type="evidence" value="ECO:0007669"/>
    <property type="project" value="InterPro"/>
</dbReference>
<reference evidence="7 8" key="1">
    <citation type="submission" date="2018-11" db="EMBL/GenBank/DDBJ databases">
        <title>Rufibacter latericius sp. nov., isolated from water in Baiyang Lake.</title>
        <authorList>
            <person name="Yang Y."/>
        </authorList>
    </citation>
    <scope>NUCLEOTIDE SEQUENCE [LARGE SCALE GENOMIC DNA]</scope>
    <source>
        <strain evidence="7 8">R-22-1c-1</strain>
    </source>
</reference>
<evidence type="ECO:0000256" key="2">
    <source>
        <dbReference type="ARBA" id="ARBA00007186"/>
    </source>
</evidence>
<comment type="caution">
    <text evidence="7">The sequence shown here is derived from an EMBL/GenBank/DDBJ whole genome shotgun (WGS) entry which is preliminary data.</text>
</comment>
<dbReference type="Pfam" id="PF22848">
    <property type="entry name" value="ASD1_dom"/>
    <property type="match status" value="1"/>
</dbReference>
<dbReference type="Gene3D" id="2.60.120.260">
    <property type="entry name" value="Galactose-binding domain-like"/>
    <property type="match status" value="1"/>
</dbReference>
<evidence type="ECO:0000313" key="8">
    <source>
        <dbReference type="Proteomes" id="UP000272117"/>
    </source>
</evidence>
<dbReference type="InterPro" id="IPR055235">
    <property type="entry name" value="ASD1_cat"/>
</dbReference>
<accession>A0A3M9N1N0</accession>
<dbReference type="Pfam" id="PF06964">
    <property type="entry name" value="Alpha-L-AF_C"/>
    <property type="match status" value="1"/>
</dbReference>
<dbReference type="InterPro" id="IPR023296">
    <property type="entry name" value="Glyco_hydro_beta-prop_sf"/>
</dbReference>
<dbReference type="AlphaFoldDB" id="A0A3M9N1N0"/>
<dbReference type="InterPro" id="IPR003305">
    <property type="entry name" value="CenC_carb-bd"/>
</dbReference>
<dbReference type="PANTHER" id="PTHR31776">
    <property type="entry name" value="ALPHA-L-ARABINOFURANOSIDASE 1"/>
    <property type="match status" value="1"/>
</dbReference>
<dbReference type="OrthoDB" id="9758333at2"/>
<dbReference type="Proteomes" id="UP000272117">
    <property type="component" value="Unassembled WGS sequence"/>
</dbReference>
<dbReference type="Pfam" id="PF02018">
    <property type="entry name" value="CBM_4_9"/>
    <property type="match status" value="1"/>
</dbReference>
<gene>
    <name evidence="7" type="ORF">EFB08_02395</name>
</gene>
<dbReference type="EC" id="3.2.1.55" evidence="3"/>
<evidence type="ECO:0000313" key="7">
    <source>
        <dbReference type="EMBL" id="RNI31711.1"/>
    </source>
</evidence>
<protein>
    <recommendedName>
        <fullName evidence="3">non-reducing end alpha-L-arabinofuranosidase</fullName>
        <ecNumber evidence="3">3.2.1.55</ecNumber>
    </recommendedName>
</protein>
<dbReference type="GO" id="GO:0046556">
    <property type="term" value="F:alpha-L-arabinofuranosidase activity"/>
    <property type="evidence" value="ECO:0007669"/>
    <property type="project" value="UniProtKB-EC"/>
</dbReference>
<dbReference type="EMBL" id="RJJD01000001">
    <property type="protein sequence ID" value="RNI31711.1"/>
    <property type="molecule type" value="Genomic_DNA"/>
</dbReference>
<evidence type="ECO:0000256" key="5">
    <source>
        <dbReference type="ARBA" id="ARBA00022801"/>
    </source>
</evidence>
<evidence type="ECO:0000256" key="1">
    <source>
        <dbReference type="ARBA" id="ARBA00001462"/>
    </source>
</evidence>
<keyword evidence="5" id="KW-0378">Hydrolase</keyword>